<evidence type="ECO:0000313" key="3">
    <source>
        <dbReference type="Proteomes" id="UP000660381"/>
    </source>
</evidence>
<sequence>MHIYKCSQLLGTVCGGLVISLPAIPQVVMAQEITSKVNQCPRIFYEEPHNNRVLVPAGCPPNALTLQFMKQGLIPGTPLPNQSGLSVGGESSSVLNPNPRIFNESPYNLSQRGFQPGTSTIPPEQAVQTRSPDTSLQPPAPEQRQEPSTRIALADDKANIVLINDTGADVTYQVIGDTAPRILAGKSRTNLTGLSTPVTVTFQREDRGLLMVTPKAAREKGTLEVTFKETTDVNQDKSAMIIQANGSVFLN</sequence>
<evidence type="ECO:0008006" key="4">
    <source>
        <dbReference type="Google" id="ProtNLM"/>
    </source>
</evidence>
<feature type="compositionally biased region" description="Polar residues" evidence="1">
    <location>
        <begin position="105"/>
        <end position="137"/>
    </location>
</feature>
<evidence type="ECO:0000256" key="1">
    <source>
        <dbReference type="SAM" id="MobiDB-lite"/>
    </source>
</evidence>
<comment type="caution">
    <text evidence="2">The sequence shown here is derived from an EMBL/GenBank/DDBJ whole genome shotgun (WGS) entry which is preliminary data.</text>
</comment>
<dbReference type="RefSeq" id="WP_190907586.1">
    <property type="nucleotide sequence ID" value="NZ_JACJTQ010000025.1"/>
</dbReference>
<proteinExistence type="predicted"/>
<evidence type="ECO:0000313" key="2">
    <source>
        <dbReference type="EMBL" id="MBD2693295.1"/>
    </source>
</evidence>
<feature type="compositionally biased region" description="Low complexity" evidence="1">
    <location>
        <begin position="83"/>
        <end position="95"/>
    </location>
</feature>
<dbReference type="Proteomes" id="UP000660381">
    <property type="component" value="Unassembled WGS sequence"/>
</dbReference>
<gene>
    <name evidence="2" type="ORF">H6G68_16305</name>
</gene>
<organism evidence="2 3">
    <name type="scientific">Anabaena catenula FACHB-362</name>
    <dbReference type="NCBI Taxonomy" id="2692877"/>
    <lineage>
        <taxon>Bacteria</taxon>
        <taxon>Bacillati</taxon>
        <taxon>Cyanobacteriota</taxon>
        <taxon>Cyanophyceae</taxon>
        <taxon>Nostocales</taxon>
        <taxon>Nostocaceae</taxon>
        <taxon>Anabaena</taxon>
    </lineage>
</organism>
<accession>A0ABR8J570</accession>
<dbReference type="EMBL" id="JACJTQ010000025">
    <property type="protein sequence ID" value="MBD2693295.1"/>
    <property type="molecule type" value="Genomic_DNA"/>
</dbReference>
<name>A0ABR8J570_9NOST</name>
<keyword evidence="3" id="KW-1185">Reference proteome</keyword>
<protein>
    <recommendedName>
        <fullName evidence="4">AMIN domain-containing protein</fullName>
    </recommendedName>
</protein>
<feature type="region of interest" description="Disordered" evidence="1">
    <location>
        <begin position="80"/>
        <end position="149"/>
    </location>
</feature>
<reference evidence="2 3" key="1">
    <citation type="journal article" date="2020" name="ISME J.">
        <title>Comparative genomics reveals insights into cyanobacterial evolution and habitat adaptation.</title>
        <authorList>
            <person name="Chen M.Y."/>
            <person name="Teng W.K."/>
            <person name="Zhao L."/>
            <person name="Hu C.X."/>
            <person name="Zhou Y.K."/>
            <person name="Han B.P."/>
            <person name="Song L.R."/>
            <person name="Shu W.S."/>
        </authorList>
    </citation>
    <scope>NUCLEOTIDE SEQUENCE [LARGE SCALE GENOMIC DNA]</scope>
    <source>
        <strain evidence="2 3">FACHB-362</strain>
    </source>
</reference>